<proteinExistence type="predicted"/>
<accession>A0A447V015</accession>
<dbReference type="RefSeq" id="WP_126355628.1">
    <property type="nucleotide sequence ID" value="NZ_LR134201.1"/>
</dbReference>
<evidence type="ECO:0000313" key="2">
    <source>
        <dbReference type="EMBL" id="VEB96324.1"/>
    </source>
</evidence>
<evidence type="ECO:0000259" key="1">
    <source>
        <dbReference type="Pfam" id="PF01370"/>
    </source>
</evidence>
<dbReference type="InterPro" id="IPR036291">
    <property type="entry name" value="NAD(P)-bd_dom_sf"/>
</dbReference>
<dbReference type="InterPro" id="IPR001509">
    <property type="entry name" value="Epimerase_deHydtase"/>
</dbReference>
<dbReference type="PANTHER" id="PTHR48079">
    <property type="entry name" value="PROTEIN YEEZ"/>
    <property type="match status" value="1"/>
</dbReference>
<feature type="domain" description="NAD-dependent epimerase/dehydratase" evidence="1">
    <location>
        <begin position="3"/>
        <end position="221"/>
    </location>
</feature>
<dbReference type="KEGG" id="clap:NCTC11466_01480"/>
<dbReference type="SUPFAM" id="SSF51735">
    <property type="entry name" value="NAD(P)-binding Rossmann-fold domains"/>
    <property type="match status" value="1"/>
</dbReference>
<sequence>MKILVTGATGFVGSRLISKLREQGHEVVGTARRISNESEGLLNVGDISATTDWSSVLEGCEAVVHTAGRAHILNDSATDKLSAFRKVNCDATLKLARDALNAGVSHFIFISSIGVNGNSTTNEPITERSLPRPTSDYAVSKLEAEQKLNEEFSSSQMAITVIRPALICGENAPGNIRRLLKLVASGLPLPFKGVKNKRSMVSLENVVSFITTCLRDSRAKNQLFVLADRDKPTTEEIVRSFARGMNKPSRVIWFPVPLLKSFLTLTGKQSIYEQLYGSLDIDASYASDLLDWQQPVTLSGTMEKTAEFYSKVVK</sequence>
<dbReference type="AlphaFoldDB" id="A0A447V015"/>
<dbReference type="GO" id="GO:0005737">
    <property type="term" value="C:cytoplasm"/>
    <property type="evidence" value="ECO:0007669"/>
    <property type="project" value="TreeGrafter"/>
</dbReference>
<dbReference type="InterPro" id="IPR051783">
    <property type="entry name" value="NAD(P)-dependent_oxidoreduct"/>
</dbReference>
<keyword evidence="3" id="KW-1185">Reference proteome</keyword>
<dbReference type="GO" id="GO:0004029">
    <property type="term" value="F:aldehyde dehydrogenase (NAD+) activity"/>
    <property type="evidence" value="ECO:0007669"/>
    <property type="project" value="TreeGrafter"/>
</dbReference>
<dbReference type="EMBL" id="LR134201">
    <property type="protein sequence ID" value="VEB96324.1"/>
    <property type="molecule type" value="Genomic_DNA"/>
</dbReference>
<gene>
    <name evidence="2" type="ORF">NCTC11466_01480</name>
</gene>
<reference evidence="2 3" key="1">
    <citation type="submission" date="2018-12" db="EMBL/GenBank/DDBJ databases">
        <authorList>
            <consortium name="Pathogen Informatics"/>
        </authorList>
    </citation>
    <scope>NUCLEOTIDE SEQUENCE [LARGE SCALE GENOMIC DNA]</scope>
    <source>
        <strain evidence="2 3">NCTC11466</strain>
    </source>
</reference>
<dbReference type="Gene3D" id="3.40.50.720">
    <property type="entry name" value="NAD(P)-binding Rossmann-like Domain"/>
    <property type="match status" value="1"/>
</dbReference>
<name>A0A447V015_9ENTR</name>
<dbReference type="OrthoDB" id="9801056at2"/>
<evidence type="ECO:0000313" key="3">
    <source>
        <dbReference type="Proteomes" id="UP000274122"/>
    </source>
</evidence>
<dbReference type="Pfam" id="PF01370">
    <property type="entry name" value="Epimerase"/>
    <property type="match status" value="1"/>
</dbReference>
<dbReference type="Proteomes" id="UP000274122">
    <property type="component" value="Chromosome"/>
</dbReference>
<protein>
    <submittedName>
        <fullName evidence="2">Cholesterol dehydrogenase</fullName>
    </submittedName>
</protein>
<organism evidence="2 3">
    <name type="scientific">Cedecea lapagei</name>
    <dbReference type="NCBI Taxonomy" id="158823"/>
    <lineage>
        <taxon>Bacteria</taxon>
        <taxon>Pseudomonadati</taxon>
        <taxon>Pseudomonadota</taxon>
        <taxon>Gammaproteobacteria</taxon>
        <taxon>Enterobacterales</taxon>
        <taxon>Enterobacteriaceae</taxon>
        <taxon>Cedecea</taxon>
    </lineage>
</organism>
<dbReference type="PANTHER" id="PTHR48079:SF6">
    <property type="entry name" value="NAD(P)-BINDING DOMAIN-CONTAINING PROTEIN-RELATED"/>
    <property type="match status" value="1"/>
</dbReference>